<dbReference type="Gene3D" id="3.30.1140.32">
    <property type="entry name" value="Ribosomal protein S3, C-terminal domain"/>
    <property type="match status" value="1"/>
</dbReference>
<evidence type="ECO:0000256" key="9">
    <source>
        <dbReference type="RuleBase" id="RU003624"/>
    </source>
</evidence>
<dbReference type="InterPro" id="IPR005704">
    <property type="entry name" value="Ribosomal_uS3_bac-typ"/>
</dbReference>
<keyword evidence="5 8" id="KW-0687">Ribonucleoprotein</keyword>
<sequence length="236" mass="26989">MGQKVHPNGMRLGIVKNWNSIWFANKKDFASNLFSDFQVRKFLMKKLLKASVSKILIERPAKSIKVTIYTARPGIVIGKKGEDVEKLRMSIFKITGVPTQVNISEVKKPELDAKLVANNISSQLERRVMFRRAMKRAVQNSMRQGAKGIKVEVSGRLGGAEIARKEWYREGRVPLHTLRANIEYNVSEAKTTYGIIGVKVWIFKGEILGGMKSIITLEKKVVHAKKQYRRMRKYKE</sequence>
<evidence type="ECO:0000313" key="11">
    <source>
        <dbReference type="EMBL" id="BBI01395.1"/>
    </source>
</evidence>
<feature type="domain" description="KH type-2" evidence="10">
    <location>
        <begin position="39"/>
        <end position="107"/>
    </location>
</feature>
<keyword evidence="4 8" id="KW-0689">Ribosomal protein</keyword>
<organism evidence="11 12">
    <name type="scientific">Buchnera aphidicola</name>
    <name type="common">Nipponaphis monzeni</name>
    <dbReference type="NCBI Taxonomy" id="2495405"/>
    <lineage>
        <taxon>Bacteria</taxon>
        <taxon>Pseudomonadati</taxon>
        <taxon>Pseudomonadota</taxon>
        <taxon>Gammaproteobacteria</taxon>
        <taxon>Enterobacterales</taxon>
        <taxon>Erwiniaceae</taxon>
        <taxon>Buchnera</taxon>
    </lineage>
</organism>
<dbReference type="Proteomes" id="UP000317544">
    <property type="component" value="Chromosome"/>
</dbReference>
<dbReference type="OrthoDB" id="9806396at2"/>
<dbReference type="PROSITE" id="PS50823">
    <property type="entry name" value="KH_TYPE_2"/>
    <property type="match status" value="1"/>
</dbReference>
<proteinExistence type="inferred from homology"/>
<dbReference type="Gene3D" id="3.30.300.20">
    <property type="match status" value="1"/>
</dbReference>
<accession>A0A455TAQ0</accession>
<protein>
    <recommendedName>
        <fullName evidence="7 8">Small ribosomal subunit protein uS3</fullName>
    </recommendedName>
</protein>
<dbReference type="InterPro" id="IPR004044">
    <property type="entry name" value="KH_dom_type_2"/>
</dbReference>
<dbReference type="FunFam" id="3.30.300.20:FF:000001">
    <property type="entry name" value="30S ribosomal protein S3"/>
    <property type="match status" value="1"/>
</dbReference>
<dbReference type="GO" id="GO:0019843">
    <property type="term" value="F:rRNA binding"/>
    <property type="evidence" value="ECO:0007669"/>
    <property type="project" value="UniProtKB-UniRule"/>
</dbReference>
<dbReference type="InterPro" id="IPR015946">
    <property type="entry name" value="KH_dom-like_a/b"/>
</dbReference>
<dbReference type="InterPro" id="IPR018280">
    <property type="entry name" value="Ribosomal_uS3_CS"/>
</dbReference>
<gene>
    <name evidence="8 11" type="primary">rpsC</name>
    <name evidence="11" type="ORF">BUCNMO_392</name>
</gene>
<name>A0A455TAQ0_9GAMM</name>
<evidence type="ECO:0000256" key="8">
    <source>
        <dbReference type="HAMAP-Rule" id="MF_01309"/>
    </source>
</evidence>
<dbReference type="PANTHER" id="PTHR11760">
    <property type="entry name" value="30S/40S RIBOSOMAL PROTEIN S3"/>
    <property type="match status" value="1"/>
</dbReference>
<dbReference type="InterPro" id="IPR057258">
    <property type="entry name" value="Ribosomal_uS3"/>
</dbReference>
<keyword evidence="12" id="KW-1185">Reference proteome</keyword>
<keyword evidence="2 8" id="KW-0699">rRNA-binding</keyword>
<dbReference type="InterPro" id="IPR004087">
    <property type="entry name" value="KH_dom"/>
</dbReference>
<dbReference type="AlphaFoldDB" id="A0A455TAQ0"/>
<dbReference type="FunFam" id="3.30.1140.32:FF:000001">
    <property type="entry name" value="30S ribosomal protein S3"/>
    <property type="match status" value="1"/>
</dbReference>
<dbReference type="HAMAP" id="MF_01309_B">
    <property type="entry name" value="Ribosomal_uS3_B"/>
    <property type="match status" value="1"/>
</dbReference>
<dbReference type="NCBIfam" id="TIGR01009">
    <property type="entry name" value="rpsC_bact"/>
    <property type="match status" value="1"/>
</dbReference>
<dbReference type="Pfam" id="PF00189">
    <property type="entry name" value="Ribosomal_S3_C"/>
    <property type="match status" value="1"/>
</dbReference>
<keyword evidence="3 8" id="KW-0694">RNA-binding</keyword>
<dbReference type="GO" id="GO:0003729">
    <property type="term" value="F:mRNA binding"/>
    <property type="evidence" value="ECO:0007669"/>
    <property type="project" value="UniProtKB-UniRule"/>
</dbReference>
<dbReference type="EMBL" id="AP019379">
    <property type="protein sequence ID" value="BBI01395.1"/>
    <property type="molecule type" value="Genomic_DNA"/>
</dbReference>
<dbReference type="SUPFAM" id="SSF54814">
    <property type="entry name" value="Prokaryotic type KH domain (KH-domain type II)"/>
    <property type="match status" value="1"/>
</dbReference>
<evidence type="ECO:0000259" key="10">
    <source>
        <dbReference type="PROSITE" id="PS50823"/>
    </source>
</evidence>
<comment type="similarity">
    <text evidence="1 8 9">Belongs to the universal ribosomal protein uS3 family.</text>
</comment>
<dbReference type="RefSeq" id="WP_158345157.1">
    <property type="nucleotide sequence ID" value="NZ_AP019379.1"/>
</dbReference>
<evidence type="ECO:0000256" key="6">
    <source>
        <dbReference type="ARBA" id="ARBA00024998"/>
    </source>
</evidence>
<dbReference type="PROSITE" id="PS00548">
    <property type="entry name" value="RIBOSOMAL_S3"/>
    <property type="match status" value="1"/>
</dbReference>
<evidence type="ECO:0000313" key="12">
    <source>
        <dbReference type="Proteomes" id="UP000317544"/>
    </source>
</evidence>
<evidence type="ECO:0000256" key="5">
    <source>
        <dbReference type="ARBA" id="ARBA00023274"/>
    </source>
</evidence>
<dbReference type="CDD" id="cd02412">
    <property type="entry name" value="KH-II_30S_S3"/>
    <property type="match status" value="1"/>
</dbReference>
<evidence type="ECO:0000256" key="1">
    <source>
        <dbReference type="ARBA" id="ARBA00010761"/>
    </source>
</evidence>
<dbReference type="InterPro" id="IPR036419">
    <property type="entry name" value="Ribosomal_S3_C_sf"/>
</dbReference>
<dbReference type="GO" id="GO:0006412">
    <property type="term" value="P:translation"/>
    <property type="evidence" value="ECO:0007669"/>
    <property type="project" value="UniProtKB-UniRule"/>
</dbReference>
<dbReference type="Pfam" id="PF07650">
    <property type="entry name" value="KH_2"/>
    <property type="match status" value="1"/>
</dbReference>
<evidence type="ECO:0000256" key="3">
    <source>
        <dbReference type="ARBA" id="ARBA00022884"/>
    </source>
</evidence>
<comment type="function">
    <text evidence="6 8">Binds the lower part of the 30S subunit head. Binds mRNA in the 70S ribosome, positioning it for translation.</text>
</comment>
<evidence type="ECO:0000256" key="4">
    <source>
        <dbReference type="ARBA" id="ARBA00022980"/>
    </source>
</evidence>
<evidence type="ECO:0000256" key="2">
    <source>
        <dbReference type="ARBA" id="ARBA00022730"/>
    </source>
</evidence>
<dbReference type="InterPro" id="IPR001351">
    <property type="entry name" value="Ribosomal_uS3_C"/>
</dbReference>
<dbReference type="SMART" id="SM00322">
    <property type="entry name" value="KH"/>
    <property type="match status" value="1"/>
</dbReference>
<dbReference type="InterPro" id="IPR009019">
    <property type="entry name" value="KH_sf_prok-type"/>
</dbReference>
<dbReference type="GO" id="GO:0003735">
    <property type="term" value="F:structural constituent of ribosome"/>
    <property type="evidence" value="ECO:0007669"/>
    <property type="project" value="InterPro"/>
</dbReference>
<dbReference type="SUPFAM" id="SSF54821">
    <property type="entry name" value="Ribosomal protein S3 C-terminal domain"/>
    <property type="match status" value="1"/>
</dbReference>
<evidence type="ECO:0000256" key="7">
    <source>
        <dbReference type="ARBA" id="ARBA00035257"/>
    </source>
</evidence>
<comment type="subunit">
    <text evidence="8">Part of the 30S ribosomal subunit. Forms a tight complex with proteins S10 and S14.</text>
</comment>
<dbReference type="GO" id="GO:0022627">
    <property type="term" value="C:cytosolic small ribosomal subunit"/>
    <property type="evidence" value="ECO:0007669"/>
    <property type="project" value="TreeGrafter"/>
</dbReference>
<dbReference type="PANTHER" id="PTHR11760:SF19">
    <property type="entry name" value="SMALL RIBOSOMAL SUBUNIT PROTEIN US3C"/>
    <property type="match status" value="1"/>
</dbReference>
<reference evidence="11 12" key="1">
    <citation type="journal article" date="2019" name="Proc. Natl. Acad. Sci. U.S.A.">
        <title>Exaggeration and cooption of innate immunity for social defense.</title>
        <authorList>
            <person name="Kutsukake M."/>
            <person name="Moriyama M."/>
            <person name="Shigenobu S."/>
            <person name="Meng X.-Y."/>
            <person name="Nikoh N."/>
            <person name="Noda C."/>
            <person name="Kobayashi S."/>
            <person name="Fukatsu T."/>
        </authorList>
    </citation>
    <scope>NUCLEOTIDE SEQUENCE [LARGE SCALE GENOMIC DNA]</scope>
    <source>
        <strain evidence="11 12">Nmo</strain>
    </source>
</reference>